<feature type="non-terminal residue" evidence="2">
    <location>
        <position position="264"/>
    </location>
</feature>
<evidence type="ECO:0000313" key="2">
    <source>
        <dbReference type="EMBL" id="SVD22336.1"/>
    </source>
</evidence>
<reference evidence="2" key="1">
    <citation type="submission" date="2018-05" db="EMBL/GenBank/DDBJ databases">
        <authorList>
            <person name="Lanie J.A."/>
            <person name="Ng W.-L."/>
            <person name="Kazmierczak K.M."/>
            <person name="Andrzejewski T.M."/>
            <person name="Davidsen T.M."/>
            <person name="Wayne K.J."/>
            <person name="Tettelin H."/>
            <person name="Glass J.I."/>
            <person name="Rusch D."/>
            <person name="Podicherti R."/>
            <person name="Tsui H.-C.T."/>
            <person name="Winkler M.E."/>
        </authorList>
    </citation>
    <scope>NUCLEOTIDE SEQUENCE</scope>
</reference>
<organism evidence="2">
    <name type="scientific">marine metagenome</name>
    <dbReference type="NCBI Taxonomy" id="408172"/>
    <lineage>
        <taxon>unclassified sequences</taxon>
        <taxon>metagenomes</taxon>
        <taxon>ecological metagenomes</taxon>
    </lineage>
</organism>
<dbReference type="Gene3D" id="3.20.20.140">
    <property type="entry name" value="Metal-dependent hydrolases"/>
    <property type="match status" value="1"/>
</dbReference>
<dbReference type="InterPro" id="IPR006680">
    <property type="entry name" value="Amidohydro-rel"/>
</dbReference>
<dbReference type="Pfam" id="PF04909">
    <property type="entry name" value="Amidohydro_2"/>
    <property type="match status" value="1"/>
</dbReference>
<evidence type="ECO:0000259" key="1">
    <source>
        <dbReference type="Pfam" id="PF04909"/>
    </source>
</evidence>
<dbReference type="PANTHER" id="PTHR35563:SF2">
    <property type="entry name" value="BARREL METAL-DEPENDENT HYDROLASE, PUTATIVE (AFU_ORTHOLOGUE AFUA_1G16240)-RELATED"/>
    <property type="match status" value="1"/>
</dbReference>
<feature type="domain" description="Amidohydrolase-related" evidence="1">
    <location>
        <begin position="8"/>
        <end position="263"/>
    </location>
</feature>
<name>A0A382TJT2_9ZZZZ</name>
<dbReference type="GO" id="GO:0016787">
    <property type="term" value="F:hydrolase activity"/>
    <property type="evidence" value="ECO:0007669"/>
    <property type="project" value="InterPro"/>
</dbReference>
<dbReference type="InterPro" id="IPR052358">
    <property type="entry name" value="Aro_Compnd_Degr_Hydrolases"/>
</dbReference>
<dbReference type="EMBL" id="UINC01137162">
    <property type="protein sequence ID" value="SVD22336.1"/>
    <property type="molecule type" value="Genomic_DNA"/>
</dbReference>
<proteinExistence type="predicted"/>
<protein>
    <recommendedName>
        <fullName evidence="1">Amidohydrolase-related domain-containing protein</fullName>
    </recommendedName>
</protein>
<accession>A0A382TJT2</accession>
<gene>
    <name evidence="2" type="ORF">METZ01_LOCUS375190</name>
</gene>
<dbReference type="InterPro" id="IPR032466">
    <property type="entry name" value="Metal_Hydrolase"/>
</dbReference>
<dbReference type="PANTHER" id="PTHR35563">
    <property type="entry name" value="BARREL METAL-DEPENDENT HYDROLASE, PUTATIVE (AFU_ORTHOLOGUE AFUA_1G16240)-RELATED"/>
    <property type="match status" value="1"/>
</dbReference>
<dbReference type="SUPFAM" id="SSF51556">
    <property type="entry name" value="Metallo-dependent hydrolases"/>
    <property type="match status" value="1"/>
</dbReference>
<sequence>MSEEKLTIDCQVHSYLRNSEERPWLGFLQGLEEVSGEDMVKAMDSVGVDGAILVSPNSLYGYDPSYALDVYAAYPDRFALIKPFNPDSEHVANEIAAWAEIPGVVGARLFLRADTYSEENPGLDRICIAVSDANIPLNVMCAGNLSVFSNLAARNPNTRFVLDHVGLIQPHVPPVPENPFSDLDNVISLASFDNVVIKISGACTLSHQPFPYPDIWEPLEKIFNAFGLDRCMWGTDWTRAVDLLTYEQGVEAFRVTDALSESEK</sequence>
<dbReference type="AlphaFoldDB" id="A0A382TJT2"/>